<dbReference type="InterPro" id="IPR027417">
    <property type="entry name" value="P-loop_NTPase"/>
</dbReference>
<dbReference type="InterPro" id="IPR003593">
    <property type="entry name" value="AAA+_ATPase"/>
</dbReference>
<dbReference type="Pfam" id="PF22942">
    <property type="entry name" value="DUF7025"/>
    <property type="match status" value="1"/>
</dbReference>
<feature type="compositionally biased region" description="Basic and acidic residues" evidence="1">
    <location>
        <begin position="52"/>
        <end position="72"/>
    </location>
</feature>
<reference evidence="3 4" key="1">
    <citation type="submission" date="2015-01" db="EMBL/GenBank/DDBJ databases">
        <title>The Genome Sequence of Exophiala oligosperma CBS72588.</title>
        <authorList>
            <consortium name="The Broad Institute Genomics Platform"/>
            <person name="Cuomo C."/>
            <person name="de Hoog S."/>
            <person name="Gorbushina A."/>
            <person name="Stielow B."/>
            <person name="Teixiera M."/>
            <person name="Abouelleil A."/>
            <person name="Chapman S.B."/>
            <person name="Priest M."/>
            <person name="Young S.K."/>
            <person name="Wortman J."/>
            <person name="Nusbaum C."/>
            <person name="Birren B."/>
        </authorList>
    </citation>
    <scope>NUCLEOTIDE SEQUENCE [LARGE SCALE GENOMIC DNA]</scope>
    <source>
        <strain evidence="3 4">CBS 72588</strain>
    </source>
</reference>
<evidence type="ECO:0000259" key="2">
    <source>
        <dbReference type="SMART" id="SM00382"/>
    </source>
</evidence>
<feature type="region of interest" description="Disordered" evidence="1">
    <location>
        <begin position="29"/>
        <end position="84"/>
    </location>
</feature>
<accession>A0A0D2DGM2</accession>
<dbReference type="GeneID" id="27359144"/>
<proteinExistence type="predicted"/>
<name>A0A0D2DGM2_9EURO</name>
<dbReference type="Gene3D" id="3.40.50.300">
    <property type="entry name" value="P-loop containing nucleotide triphosphate hydrolases"/>
    <property type="match status" value="1"/>
</dbReference>
<dbReference type="InterPro" id="IPR003959">
    <property type="entry name" value="ATPase_AAA_core"/>
</dbReference>
<dbReference type="GO" id="GO:0005524">
    <property type="term" value="F:ATP binding"/>
    <property type="evidence" value="ECO:0007669"/>
    <property type="project" value="InterPro"/>
</dbReference>
<dbReference type="GO" id="GO:0016887">
    <property type="term" value="F:ATP hydrolysis activity"/>
    <property type="evidence" value="ECO:0007669"/>
    <property type="project" value="InterPro"/>
</dbReference>
<keyword evidence="4" id="KW-1185">Reference proteome</keyword>
<dbReference type="SMART" id="SM00382">
    <property type="entry name" value="AAA"/>
    <property type="match status" value="1"/>
</dbReference>
<evidence type="ECO:0000256" key="1">
    <source>
        <dbReference type="SAM" id="MobiDB-lite"/>
    </source>
</evidence>
<dbReference type="EMBL" id="KN847337">
    <property type="protein sequence ID" value="KIW41520.1"/>
    <property type="molecule type" value="Genomic_DNA"/>
</dbReference>
<dbReference type="AlphaFoldDB" id="A0A0D2DGM2"/>
<dbReference type="InterPro" id="IPR054289">
    <property type="entry name" value="DUF7025"/>
</dbReference>
<dbReference type="PANTHER" id="PTHR46411:SF3">
    <property type="entry name" value="AAA+ ATPASE DOMAIN-CONTAINING PROTEIN"/>
    <property type="match status" value="1"/>
</dbReference>
<evidence type="ECO:0000313" key="3">
    <source>
        <dbReference type="EMBL" id="KIW41520.1"/>
    </source>
</evidence>
<sequence>MKRLPHRTNRLSFFRDDHIMAFAREAGLNVGRPRSPVGGQGRRAPEAVSINKTEKGKEKGNAGEDEGPKEPEVPQGSITQAKNLYSKRDNDGKYQWVTEEPDDAVDAAENSETARYAFLVRNKKSYDSRKKYDIDSIIVQSPWLKKSLGVMFEDYPGITTNLERLVFRAPLHPFVHRWDKLLALLEQDDFEDPIAKEHLRLFHDVVYEELKNAIAAKLDLVKNGVITFEYLWTIFEPQTLVYSVRDNKECVFKLNSSHTAVDQRAGLQYLSLDVWSCDWDGTKFGRNSTELKNYEFSGTTPISSLAAFPLEFHPSKKQLKLSLIARGKLFERFAGYHYQAYRGVALGYGRCGMIRHNIESRVIIDCEAHNRFLPNYATYLDSLPQTRRVSSGTTSSGTGSDDDYDEFSCDDTPPIFLGTTPSSGELDDAGIMKQKHRPLTTQELLLTVPYVKGYAIKNKKWLWFYVDQIEPIKFADNAFSSLVLPSEQKSLIRAFVESQVKYKNDFDDVIAGKGRGMIMLLAGPPGVGKTLTSESVAEDMRVPLYCMSAGDLGLDPSGIEESLNLVLDMVSKWNAVLLLDEADVFLEARSSNDLERNKMVSIFLRVLEYYEGVLFLTTNRIRNIDAAFHSRIHVTINYPNLSIDSRRHVWQTFLGKDSSVTEKDIDRLASVDLNGRQIKNMLKTAQMLARSQEQGNGERGKVGMNHIETVLAIERGTSWE</sequence>
<dbReference type="STRING" id="215243.A0A0D2DGM2"/>
<dbReference type="PANTHER" id="PTHR46411">
    <property type="entry name" value="FAMILY ATPASE, PUTATIVE-RELATED"/>
    <property type="match status" value="1"/>
</dbReference>
<dbReference type="HOGENOM" id="CLU_004471_6_3_1"/>
<dbReference type="VEuPathDB" id="FungiDB:PV06_07070"/>
<gene>
    <name evidence="3" type="ORF">PV06_07070</name>
</gene>
<dbReference type="RefSeq" id="XP_016261736.1">
    <property type="nucleotide sequence ID" value="XM_016408256.1"/>
</dbReference>
<dbReference type="Proteomes" id="UP000053342">
    <property type="component" value="Unassembled WGS sequence"/>
</dbReference>
<protein>
    <recommendedName>
        <fullName evidence="2">AAA+ ATPase domain-containing protein</fullName>
    </recommendedName>
</protein>
<organism evidence="3 4">
    <name type="scientific">Exophiala oligosperma</name>
    <dbReference type="NCBI Taxonomy" id="215243"/>
    <lineage>
        <taxon>Eukaryota</taxon>
        <taxon>Fungi</taxon>
        <taxon>Dikarya</taxon>
        <taxon>Ascomycota</taxon>
        <taxon>Pezizomycotina</taxon>
        <taxon>Eurotiomycetes</taxon>
        <taxon>Chaetothyriomycetidae</taxon>
        <taxon>Chaetothyriales</taxon>
        <taxon>Herpotrichiellaceae</taxon>
        <taxon>Exophiala</taxon>
    </lineage>
</organism>
<dbReference type="Pfam" id="PF00004">
    <property type="entry name" value="AAA"/>
    <property type="match status" value="1"/>
</dbReference>
<dbReference type="OrthoDB" id="10042665at2759"/>
<evidence type="ECO:0000313" key="4">
    <source>
        <dbReference type="Proteomes" id="UP000053342"/>
    </source>
</evidence>
<feature type="domain" description="AAA+ ATPase" evidence="2">
    <location>
        <begin position="515"/>
        <end position="640"/>
    </location>
</feature>
<dbReference type="SUPFAM" id="SSF52540">
    <property type="entry name" value="P-loop containing nucleoside triphosphate hydrolases"/>
    <property type="match status" value="1"/>
</dbReference>